<evidence type="ECO:0000313" key="1">
    <source>
        <dbReference type="EMBL" id="QKU33686.1"/>
    </source>
</evidence>
<dbReference type="InterPro" id="IPR043887">
    <property type="entry name" value="DUF5845"/>
</dbReference>
<organism evidence="1">
    <name type="scientific">Tupanvirus deep ocean</name>
    <dbReference type="NCBI Taxonomy" id="2126984"/>
    <lineage>
        <taxon>Viruses</taxon>
        <taxon>Varidnaviria</taxon>
        <taxon>Bamfordvirae</taxon>
        <taxon>Nucleocytoviricota</taxon>
        <taxon>Megaviricetes</taxon>
        <taxon>Imitervirales</taxon>
        <taxon>Mimiviridae</taxon>
        <taxon>Megamimivirinae</taxon>
        <taxon>Tupanvirus</taxon>
        <taxon>Tupanvirus altamarinense</taxon>
    </lineage>
</organism>
<dbReference type="KEGG" id="vg:80516985"/>
<dbReference type="GeneID" id="80516985"/>
<protein>
    <submittedName>
        <fullName evidence="1">Uncharacterized protein</fullName>
    </submittedName>
</protein>
<reference evidence="1" key="1">
    <citation type="submission" date="2017-06" db="EMBL/GenBank/DDBJ databases">
        <authorList>
            <person name="Assis F.L."/>
            <person name="Abrahao J.S."/>
            <person name="Silva L."/>
            <person name="Khalil J.B."/>
            <person name="Rodrigues R."/>
            <person name="Silva L.S."/>
            <person name="Boratto P."/>
            <person name="Andrade M."/>
            <person name="Kroon E.G."/>
            <person name="Ribeiro B."/>
            <person name="Bergier I."/>
            <person name="Seligmann H."/>
            <person name="Ghigo E."/>
            <person name="Colson P."/>
            <person name="Levasseur A."/>
            <person name="Raoult D."/>
            <person name="Scola B.L."/>
        </authorList>
    </citation>
    <scope>NUCLEOTIDE SEQUENCE</scope>
    <source>
        <strain evidence="1">Deep ocean</strain>
    </source>
</reference>
<name>A0A6N1NNI9_9VIRU</name>
<reference evidence="1" key="2">
    <citation type="journal article" date="2018" name="Nat. Commun.">
        <title>Tailed giant Tupanvirus possesses the most complete translational apparatus of the known virosphere.</title>
        <authorList>
            <person name="Abrahao J."/>
            <person name="Silva L."/>
            <person name="Silva L.S."/>
            <person name="Khalil J.Y.B."/>
            <person name="Rodrigues R."/>
            <person name="Arantes T."/>
            <person name="Assis F."/>
            <person name="Boratto P."/>
            <person name="Andrade M."/>
            <person name="Kroon E.G."/>
            <person name="Ribeiro B."/>
            <person name="Bergier I."/>
            <person name="Seligmann H."/>
            <person name="Ghigo E."/>
            <person name="Colson P."/>
            <person name="Levasseur A."/>
            <person name="Kroemer G."/>
            <person name="Raoult D."/>
            <person name="La Scola B."/>
        </authorList>
    </citation>
    <scope>NUCLEOTIDE SEQUENCE [LARGE SCALE GENOMIC DNA]</scope>
    <source>
        <strain evidence="1">Deep ocean</strain>
    </source>
</reference>
<proteinExistence type="predicted"/>
<accession>A0A6N1NNI9</accession>
<dbReference type="Pfam" id="PF19163">
    <property type="entry name" value="DUF5845"/>
    <property type="match status" value="1"/>
</dbReference>
<sequence length="150" mass="17846">MLKALRLPRTKSDVLSINTNNVWFGLNKKIIRNENIILEGFDDIYPYNGGPVFMANKVFIMNCDKNFVYYWLDKSTFPNANTIYLCSHPCEPPVLSRKFNEIKLLDHYQCYKNRWAFDLDNVKIITQKEINDELSKYEHEDIIIEEKKEE</sequence>
<dbReference type="EMBL" id="MF405918">
    <property type="protein sequence ID" value="QKU33686.1"/>
    <property type="molecule type" value="Genomic_DNA"/>
</dbReference>
<dbReference type="RefSeq" id="YP_010780294.1">
    <property type="nucleotide sequence ID" value="NC_075038.1"/>
</dbReference>